<dbReference type="Pfam" id="PF15944">
    <property type="entry name" value="DUF4752"/>
    <property type="match status" value="1"/>
</dbReference>
<evidence type="ECO:0000313" key="2">
    <source>
        <dbReference type="EMBL" id="EFE22065.1"/>
    </source>
</evidence>
<organism evidence="2 3">
    <name type="scientific">Edwardsiella tarda ATCC 23685</name>
    <dbReference type="NCBI Taxonomy" id="500638"/>
    <lineage>
        <taxon>Bacteria</taxon>
        <taxon>Pseudomonadati</taxon>
        <taxon>Pseudomonadota</taxon>
        <taxon>Gammaproteobacteria</taxon>
        <taxon>Enterobacterales</taxon>
        <taxon>Hafniaceae</taxon>
        <taxon>Edwardsiella</taxon>
    </lineage>
</organism>
<evidence type="ECO:0008006" key="4">
    <source>
        <dbReference type="Google" id="ProtNLM"/>
    </source>
</evidence>
<proteinExistence type="predicted"/>
<dbReference type="Proteomes" id="UP000003692">
    <property type="component" value="Unassembled WGS sequence"/>
</dbReference>
<sequence>MLMEAFAKYSAIDLMIMLQVVIIWLWMAIKAWQWIFDIALRKGWRWLNRKDEKSLALDSFCKAFNLEAIQPGNSIAVKTKGDMLILVSRIKETSNG</sequence>
<evidence type="ECO:0000256" key="1">
    <source>
        <dbReference type="SAM" id="Phobius"/>
    </source>
</evidence>
<gene>
    <name evidence="2" type="ORF">EDWATA_02935</name>
</gene>
<dbReference type="InterPro" id="IPR031858">
    <property type="entry name" value="DUF4752"/>
</dbReference>
<feature type="transmembrane region" description="Helical" evidence="1">
    <location>
        <begin position="6"/>
        <end position="26"/>
    </location>
</feature>
<dbReference type="AlphaFoldDB" id="D4F848"/>
<protein>
    <recommendedName>
        <fullName evidence="4">DUF4752 domain-containing protein</fullName>
    </recommendedName>
</protein>
<keyword evidence="1" id="KW-0812">Transmembrane</keyword>
<evidence type="ECO:0000313" key="3">
    <source>
        <dbReference type="Proteomes" id="UP000003692"/>
    </source>
</evidence>
<keyword evidence="1" id="KW-1133">Transmembrane helix</keyword>
<dbReference type="EMBL" id="ADGK01000250">
    <property type="protein sequence ID" value="EFE22065.1"/>
    <property type="molecule type" value="Genomic_DNA"/>
</dbReference>
<accession>D4F848</accession>
<keyword evidence="1" id="KW-0472">Membrane</keyword>
<comment type="caution">
    <text evidence="2">The sequence shown here is derived from an EMBL/GenBank/DDBJ whole genome shotgun (WGS) entry which is preliminary data.</text>
</comment>
<reference evidence="2 3" key="1">
    <citation type="submission" date="2010-02" db="EMBL/GenBank/DDBJ databases">
        <authorList>
            <person name="Weinstock G."/>
            <person name="Sodergren E."/>
            <person name="Clifton S."/>
            <person name="Fulton L."/>
            <person name="Fulton B."/>
            <person name="Courtney L."/>
            <person name="Fronick C."/>
            <person name="Harrison M."/>
            <person name="Strong C."/>
            <person name="Farmer C."/>
            <person name="Delahaunty K."/>
            <person name="Markovic C."/>
            <person name="Hall O."/>
            <person name="Minx P."/>
            <person name="Tomlinson C."/>
            <person name="Mitreva M."/>
            <person name="Nelson J."/>
            <person name="Hou S."/>
            <person name="Wollam A."/>
            <person name="Pepin K.H."/>
            <person name="Johnson M."/>
            <person name="Bhonagiri V."/>
            <person name="Zhang X."/>
            <person name="Suruliraj S."/>
            <person name="Warren W."/>
            <person name="Chinwalla A."/>
            <person name="Mardis E.R."/>
            <person name="Wilson R.K."/>
        </authorList>
    </citation>
    <scope>NUCLEOTIDE SEQUENCE [LARGE SCALE GENOMIC DNA]</scope>
    <source>
        <strain evidence="2 3">ATCC 23685</strain>
    </source>
</reference>
<dbReference type="HOGENOM" id="CLU_183658_0_0_6"/>
<name>D4F848_EDWTA</name>